<dbReference type="EMBL" id="CAWVOH010000001">
    <property type="protein sequence ID" value="CAK8054109.1"/>
    <property type="molecule type" value="Genomic_DNA"/>
</dbReference>
<keyword evidence="1" id="KW-0812">Transmembrane</keyword>
<keyword evidence="1" id="KW-1133">Transmembrane helix</keyword>
<proteinExistence type="predicted"/>
<gene>
    <name evidence="2" type="ORF">R54876_GBNLAHCA_00670</name>
</gene>
<keyword evidence="3" id="KW-1185">Reference proteome</keyword>
<feature type="transmembrane region" description="Helical" evidence="1">
    <location>
        <begin position="75"/>
        <end position="93"/>
    </location>
</feature>
<keyword evidence="1" id="KW-0472">Membrane</keyword>
<feature type="transmembrane region" description="Helical" evidence="1">
    <location>
        <begin position="49"/>
        <end position="68"/>
    </location>
</feature>
<evidence type="ECO:0000256" key="1">
    <source>
        <dbReference type="SAM" id="Phobius"/>
    </source>
</evidence>
<accession>A0ABM9N4L7</accession>
<evidence type="ECO:0000313" key="3">
    <source>
        <dbReference type="Proteomes" id="UP001314241"/>
    </source>
</evidence>
<evidence type="ECO:0000313" key="2">
    <source>
        <dbReference type="EMBL" id="CAK8054109.1"/>
    </source>
</evidence>
<dbReference type="Proteomes" id="UP001314241">
    <property type="component" value="Unassembled WGS sequence"/>
</dbReference>
<protein>
    <submittedName>
        <fullName evidence="2">Uncharacterized protein</fullName>
    </submittedName>
</protein>
<dbReference type="RefSeq" id="WP_349641651.1">
    <property type="nucleotide sequence ID" value="NZ_CAWVOH010000001.1"/>
</dbReference>
<reference evidence="2 3" key="1">
    <citation type="submission" date="2024-01" db="EMBL/GenBank/DDBJ databases">
        <authorList>
            <person name="Botero Cardona J."/>
        </authorList>
    </citation>
    <scope>NUCLEOTIDE SEQUENCE [LARGE SCALE GENOMIC DNA]</scope>
    <source>
        <strain evidence="2 3">LMG 33000</strain>
    </source>
</reference>
<name>A0ABM9N4L7_9LACO</name>
<sequence>MLRHILRNKDLFLIGLIEFFVGVVIIMKFRTLEHPLPPLLDWTDDFGPGLSYVVIGVVTIVNSAWDFWWYKIRSFLIIISIALFTVLTLSFGWDGILSHKISFSTFIFFAMLVFSFLVGMDEPAYKLKGVIDEVE</sequence>
<feature type="transmembrane region" description="Helical" evidence="1">
    <location>
        <begin position="99"/>
        <end position="118"/>
    </location>
</feature>
<feature type="transmembrane region" description="Helical" evidence="1">
    <location>
        <begin position="12"/>
        <end position="29"/>
    </location>
</feature>
<comment type="caution">
    <text evidence="2">The sequence shown here is derived from an EMBL/GenBank/DDBJ whole genome shotgun (WGS) entry which is preliminary data.</text>
</comment>
<organism evidence="2 3">
    <name type="scientific">Eupransor demetentiae</name>
    <dbReference type="NCBI Taxonomy" id="3109584"/>
    <lineage>
        <taxon>Bacteria</taxon>
        <taxon>Bacillati</taxon>
        <taxon>Bacillota</taxon>
        <taxon>Bacilli</taxon>
        <taxon>Lactobacillales</taxon>
        <taxon>Lactobacillaceae</taxon>
        <taxon>Eupransor</taxon>
    </lineage>
</organism>